<dbReference type="Proteomes" id="UP000474296">
    <property type="component" value="Unassembled WGS sequence"/>
</dbReference>
<evidence type="ECO:0000313" key="4">
    <source>
        <dbReference type="Proteomes" id="UP000474296"/>
    </source>
</evidence>
<evidence type="ECO:0000313" key="3">
    <source>
        <dbReference type="EMBL" id="NER17397.1"/>
    </source>
</evidence>
<dbReference type="PANTHER" id="PTHR35089:SF1">
    <property type="entry name" value="CHAPERONE PROTEIN SKP"/>
    <property type="match status" value="1"/>
</dbReference>
<dbReference type="EMBL" id="JAABOQ010000003">
    <property type="protein sequence ID" value="NER17397.1"/>
    <property type="molecule type" value="Genomic_DNA"/>
</dbReference>
<comment type="similarity">
    <text evidence="1">Belongs to the Skp family.</text>
</comment>
<gene>
    <name evidence="3" type="ORF">GWK10_09255</name>
</gene>
<dbReference type="GO" id="GO:0005829">
    <property type="term" value="C:cytosol"/>
    <property type="evidence" value="ECO:0007669"/>
    <property type="project" value="TreeGrafter"/>
</dbReference>
<dbReference type="GO" id="GO:0051082">
    <property type="term" value="F:unfolded protein binding"/>
    <property type="evidence" value="ECO:0007669"/>
    <property type="project" value="InterPro"/>
</dbReference>
<keyword evidence="4" id="KW-1185">Reference proteome</keyword>
<dbReference type="PANTHER" id="PTHR35089">
    <property type="entry name" value="CHAPERONE PROTEIN SKP"/>
    <property type="match status" value="1"/>
</dbReference>
<dbReference type="InterPro" id="IPR024930">
    <property type="entry name" value="Skp_dom_sf"/>
</dbReference>
<reference evidence="3 4" key="1">
    <citation type="submission" date="2020-01" db="EMBL/GenBank/DDBJ databases">
        <title>Spongiivirga citrea KCTC 32990T.</title>
        <authorList>
            <person name="Wang G."/>
        </authorList>
    </citation>
    <scope>NUCLEOTIDE SEQUENCE [LARGE SCALE GENOMIC DNA]</scope>
    <source>
        <strain evidence="3 4">KCTC 32990</strain>
    </source>
</reference>
<dbReference type="AlphaFoldDB" id="A0A6M0CPI9"/>
<dbReference type="SUPFAM" id="SSF111384">
    <property type="entry name" value="OmpH-like"/>
    <property type="match status" value="1"/>
</dbReference>
<dbReference type="GO" id="GO:0050821">
    <property type="term" value="P:protein stabilization"/>
    <property type="evidence" value="ECO:0007669"/>
    <property type="project" value="TreeGrafter"/>
</dbReference>
<dbReference type="SMART" id="SM00935">
    <property type="entry name" value="OmpH"/>
    <property type="match status" value="1"/>
</dbReference>
<keyword evidence="2" id="KW-0732">Signal</keyword>
<evidence type="ECO:0000256" key="1">
    <source>
        <dbReference type="ARBA" id="ARBA00009091"/>
    </source>
</evidence>
<dbReference type="Gene3D" id="3.30.910.20">
    <property type="entry name" value="Skp domain"/>
    <property type="match status" value="1"/>
</dbReference>
<sequence length="169" mass="19592">MKKLLLLGLAFLSFSCEQQKTAFVDISKLVDDYEEMKDVKSEFETKTADFTKRRDSVVQAYQLEEQDFRIKAQKMSQKQQQENYQLLAQKGQILGQQFQNEQQQIQLEGQQQIDSLVKKVKDFIKDYGKTNGYTYIYGSNQTGSVLYGVEENDLTAALLVELNKAYKKE</sequence>
<name>A0A6M0CPI9_9FLAO</name>
<dbReference type="Pfam" id="PF03938">
    <property type="entry name" value="OmpH"/>
    <property type="match status" value="1"/>
</dbReference>
<evidence type="ECO:0000256" key="2">
    <source>
        <dbReference type="ARBA" id="ARBA00022729"/>
    </source>
</evidence>
<accession>A0A6M0CPI9</accession>
<dbReference type="RefSeq" id="WP_164031848.1">
    <property type="nucleotide sequence ID" value="NZ_JAABOQ010000003.1"/>
</dbReference>
<dbReference type="PROSITE" id="PS51257">
    <property type="entry name" value="PROKAR_LIPOPROTEIN"/>
    <property type="match status" value="1"/>
</dbReference>
<comment type="caution">
    <text evidence="3">The sequence shown here is derived from an EMBL/GenBank/DDBJ whole genome shotgun (WGS) entry which is preliminary data.</text>
</comment>
<organism evidence="3 4">
    <name type="scientific">Spongiivirga citrea</name>
    <dbReference type="NCBI Taxonomy" id="1481457"/>
    <lineage>
        <taxon>Bacteria</taxon>
        <taxon>Pseudomonadati</taxon>
        <taxon>Bacteroidota</taxon>
        <taxon>Flavobacteriia</taxon>
        <taxon>Flavobacteriales</taxon>
        <taxon>Flavobacteriaceae</taxon>
        <taxon>Spongiivirga</taxon>
    </lineage>
</organism>
<protein>
    <submittedName>
        <fullName evidence="3">OmpH family outer membrane protein</fullName>
    </submittedName>
</protein>
<proteinExistence type="inferred from homology"/>
<dbReference type="InterPro" id="IPR005632">
    <property type="entry name" value="Chaperone_Skp"/>
</dbReference>